<gene>
    <name evidence="1" type="ORF">SCALOS_LOCUS9164</name>
</gene>
<sequence>ACNQYITEPSVKNGSYYYGYFSIPFENGYNLLLSLSNDTKYGNRGVNQIGFRFGFLDHNASSIISIQVSDSENVNLKGNISSIFLQSVTQANTYQILVGEVKYLNNTN</sequence>
<name>A0ACA9NQ10_9GLOM</name>
<reference evidence="1" key="1">
    <citation type="submission" date="2021-06" db="EMBL/GenBank/DDBJ databases">
        <authorList>
            <person name="Kallberg Y."/>
            <person name="Tangrot J."/>
            <person name="Rosling A."/>
        </authorList>
    </citation>
    <scope>NUCLEOTIDE SEQUENCE</scope>
    <source>
        <strain evidence="1">AU212A</strain>
    </source>
</reference>
<keyword evidence="2" id="KW-1185">Reference proteome</keyword>
<accession>A0ACA9NQ10</accession>
<dbReference type="EMBL" id="CAJVPM010027081">
    <property type="protein sequence ID" value="CAG8664789.1"/>
    <property type="molecule type" value="Genomic_DNA"/>
</dbReference>
<organism evidence="1 2">
    <name type="scientific">Scutellospora calospora</name>
    <dbReference type="NCBI Taxonomy" id="85575"/>
    <lineage>
        <taxon>Eukaryota</taxon>
        <taxon>Fungi</taxon>
        <taxon>Fungi incertae sedis</taxon>
        <taxon>Mucoromycota</taxon>
        <taxon>Glomeromycotina</taxon>
        <taxon>Glomeromycetes</taxon>
        <taxon>Diversisporales</taxon>
        <taxon>Gigasporaceae</taxon>
        <taxon>Scutellospora</taxon>
    </lineage>
</organism>
<evidence type="ECO:0000313" key="1">
    <source>
        <dbReference type="EMBL" id="CAG8664789.1"/>
    </source>
</evidence>
<proteinExistence type="predicted"/>
<comment type="caution">
    <text evidence="1">The sequence shown here is derived from an EMBL/GenBank/DDBJ whole genome shotgun (WGS) entry which is preliminary data.</text>
</comment>
<evidence type="ECO:0000313" key="2">
    <source>
        <dbReference type="Proteomes" id="UP000789860"/>
    </source>
</evidence>
<feature type="non-terminal residue" evidence="1">
    <location>
        <position position="1"/>
    </location>
</feature>
<protein>
    <submittedName>
        <fullName evidence="1">11266_t:CDS:1</fullName>
    </submittedName>
</protein>
<dbReference type="Proteomes" id="UP000789860">
    <property type="component" value="Unassembled WGS sequence"/>
</dbReference>
<feature type="non-terminal residue" evidence="1">
    <location>
        <position position="108"/>
    </location>
</feature>